<dbReference type="GO" id="GO:0008270">
    <property type="term" value="F:zinc ion binding"/>
    <property type="evidence" value="ECO:0007669"/>
    <property type="project" value="UniProtKB-KW"/>
</dbReference>
<feature type="region of interest" description="Disordered" evidence="5">
    <location>
        <begin position="210"/>
        <end position="236"/>
    </location>
</feature>
<evidence type="ECO:0000256" key="5">
    <source>
        <dbReference type="SAM" id="MobiDB-lite"/>
    </source>
</evidence>
<sequence length="294" mass="33673">MEQIGIINPVAKKWLREIDPQHWSRFAYDPVIRCDHVTNNITVAFNSMLNTHRDVTYLDLLEFIRRMMMRKFNERRKECSGWSSVLPLRVHAKILKHSKEIRTLTMITTWNMEYELLVASGGYSVNLREYNCQCGSWQVSGILCCHAMAAISHYCGRGAVKDKVAEFVHSSLTKTAYMQTYVGMIHPIPDQKRWLEVLVCIMRPGYTELMNPPPRSVQPGRPKKQRNREPDEAPKVGRSGTVICKLCHQAGHNKRSCQHRNDKENEGGSVGASSSHQPNQTPPPQSQVTQQLFD</sequence>
<evidence type="ECO:0000313" key="7">
    <source>
        <dbReference type="EMBL" id="KAK3229898.1"/>
    </source>
</evidence>
<keyword evidence="1" id="KW-0479">Metal-binding</keyword>
<dbReference type="InterPro" id="IPR007527">
    <property type="entry name" value="Znf_SWIM"/>
</dbReference>
<name>A0AAE0EIN5_9ROSI</name>
<keyword evidence="8" id="KW-1185">Reference proteome</keyword>
<dbReference type="SMART" id="SM00575">
    <property type="entry name" value="ZnF_PMZ"/>
    <property type="match status" value="1"/>
</dbReference>
<dbReference type="AlphaFoldDB" id="A0AAE0EIN5"/>
<keyword evidence="2 4" id="KW-0863">Zinc-finger</keyword>
<accession>A0AAE0EIN5</accession>
<dbReference type="Pfam" id="PF04434">
    <property type="entry name" value="SWIM"/>
    <property type="match status" value="1"/>
</dbReference>
<feature type="region of interest" description="Disordered" evidence="5">
    <location>
        <begin position="251"/>
        <end position="294"/>
    </location>
</feature>
<dbReference type="PANTHER" id="PTHR31973:SF187">
    <property type="entry name" value="MUTATOR TRANSPOSASE MUDRA PROTEIN"/>
    <property type="match status" value="1"/>
</dbReference>
<evidence type="ECO:0000256" key="1">
    <source>
        <dbReference type="ARBA" id="ARBA00022723"/>
    </source>
</evidence>
<organism evidence="7 8">
    <name type="scientific">Dipteronia sinensis</name>
    <dbReference type="NCBI Taxonomy" id="43782"/>
    <lineage>
        <taxon>Eukaryota</taxon>
        <taxon>Viridiplantae</taxon>
        <taxon>Streptophyta</taxon>
        <taxon>Embryophyta</taxon>
        <taxon>Tracheophyta</taxon>
        <taxon>Spermatophyta</taxon>
        <taxon>Magnoliopsida</taxon>
        <taxon>eudicotyledons</taxon>
        <taxon>Gunneridae</taxon>
        <taxon>Pentapetalae</taxon>
        <taxon>rosids</taxon>
        <taxon>malvids</taxon>
        <taxon>Sapindales</taxon>
        <taxon>Sapindaceae</taxon>
        <taxon>Hippocastanoideae</taxon>
        <taxon>Acereae</taxon>
        <taxon>Dipteronia</taxon>
    </lineage>
</organism>
<feature type="domain" description="SWIM-type" evidence="6">
    <location>
        <begin position="123"/>
        <end position="155"/>
    </location>
</feature>
<dbReference type="InterPro" id="IPR006564">
    <property type="entry name" value="Znf_PMZ"/>
</dbReference>
<evidence type="ECO:0000259" key="6">
    <source>
        <dbReference type="PROSITE" id="PS50966"/>
    </source>
</evidence>
<protein>
    <recommendedName>
        <fullName evidence="6">SWIM-type domain-containing protein</fullName>
    </recommendedName>
</protein>
<dbReference type="Proteomes" id="UP001281410">
    <property type="component" value="Unassembled WGS sequence"/>
</dbReference>
<dbReference type="PANTHER" id="PTHR31973">
    <property type="entry name" value="POLYPROTEIN, PUTATIVE-RELATED"/>
    <property type="match status" value="1"/>
</dbReference>
<comment type="caution">
    <text evidence="7">The sequence shown here is derived from an EMBL/GenBank/DDBJ whole genome shotgun (WGS) entry which is preliminary data.</text>
</comment>
<evidence type="ECO:0000256" key="4">
    <source>
        <dbReference type="PROSITE-ProRule" id="PRU00325"/>
    </source>
</evidence>
<gene>
    <name evidence="7" type="ORF">Dsin_001779</name>
</gene>
<evidence type="ECO:0000256" key="2">
    <source>
        <dbReference type="ARBA" id="ARBA00022771"/>
    </source>
</evidence>
<evidence type="ECO:0000256" key="3">
    <source>
        <dbReference type="ARBA" id="ARBA00022833"/>
    </source>
</evidence>
<proteinExistence type="predicted"/>
<keyword evidence="3" id="KW-0862">Zinc</keyword>
<evidence type="ECO:0000313" key="8">
    <source>
        <dbReference type="Proteomes" id="UP001281410"/>
    </source>
</evidence>
<reference evidence="7" key="1">
    <citation type="journal article" date="2023" name="Plant J.">
        <title>Genome sequences and population genomics provide insights into the demographic history, inbreeding, and mutation load of two 'living fossil' tree species of Dipteronia.</title>
        <authorList>
            <person name="Feng Y."/>
            <person name="Comes H.P."/>
            <person name="Chen J."/>
            <person name="Zhu S."/>
            <person name="Lu R."/>
            <person name="Zhang X."/>
            <person name="Li P."/>
            <person name="Qiu J."/>
            <person name="Olsen K.M."/>
            <person name="Qiu Y."/>
        </authorList>
    </citation>
    <scope>NUCLEOTIDE SEQUENCE</scope>
    <source>
        <strain evidence="7">NBL</strain>
    </source>
</reference>
<dbReference type="PROSITE" id="PS50966">
    <property type="entry name" value="ZF_SWIM"/>
    <property type="match status" value="1"/>
</dbReference>
<dbReference type="EMBL" id="JANJYJ010000001">
    <property type="protein sequence ID" value="KAK3229898.1"/>
    <property type="molecule type" value="Genomic_DNA"/>
</dbReference>